<dbReference type="Proteomes" id="UP000237222">
    <property type="component" value="Unassembled WGS sequence"/>
</dbReference>
<comment type="pathway">
    <text evidence="2">Phospholipid metabolism; CDP-diacylglycerol biosynthesis; CDP-diacylglycerol from sn-glycerol 3-phosphate: step 1/3.</text>
</comment>
<dbReference type="PANTHER" id="PTHR12563">
    <property type="entry name" value="GLYCEROL-3-PHOSPHATE ACYLTRANSFERASE"/>
    <property type="match status" value="1"/>
</dbReference>
<evidence type="ECO:0000313" key="14">
    <source>
        <dbReference type="Proteomes" id="UP000237222"/>
    </source>
</evidence>
<dbReference type="PANTHER" id="PTHR12563:SF17">
    <property type="entry name" value="DIHYDROXYACETONE PHOSPHATE ACYLTRANSFERASE"/>
    <property type="match status" value="1"/>
</dbReference>
<evidence type="ECO:0000256" key="7">
    <source>
        <dbReference type="ARBA" id="ARBA00023136"/>
    </source>
</evidence>
<dbReference type="CDD" id="cd07993">
    <property type="entry name" value="LPLAT_DHAPAT-like"/>
    <property type="match status" value="1"/>
</dbReference>
<dbReference type="GO" id="GO:0004366">
    <property type="term" value="F:glycerol-3-phosphate O-acyltransferase activity"/>
    <property type="evidence" value="ECO:0007669"/>
    <property type="project" value="UniProtKB-EC"/>
</dbReference>
<organism evidence="13 14">
    <name type="scientific">Zhongshania marina</name>
    <dbReference type="NCBI Taxonomy" id="2304603"/>
    <lineage>
        <taxon>Bacteria</taxon>
        <taxon>Pseudomonadati</taxon>
        <taxon>Pseudomonadota</taxon>
        <taxon>Gammaproteobacteria</taxon>
        <taxon>Cellvibrionales</taxon>
        <taxon>Spongiibacteraceae</taxon>
        <taxon>Zhongshania</taxon>
    </lineage>
</organism>
<dbReference type="EC" id="2.3.1.15" evidence="4"/>
<evidence type="ECO:0000256" key="11">
    <source>
        <dbReference type="ARBA" id="ARBA00048427"/>
    </source>
</evidence>
<feature type="domain" description="Phospholipid/glycerol acyltransferase" evidence="12">
    <location>
        <begin position="263"/>
        <end position="390"/>
    </location>
</feature>
<dbReference type="NCBIfam" id="NF002886">
    <property type="entry name" value="PRK03355.1"/>
    <property type="match status" value="1"/>
</dbReference>
<comment type="similarity">
    <text evidence="3">Belongs to the GPAT/DAPAT family.</text>
</comment>
<evidence type="ECO:0000256" key="8">
    <source>
        <dbReference type="ARBA" id="ARBA00023209"/>
    </source>
</evidence>
<evidence type="ECO:0000313" key="13">
    <source>
        <dbReference type="EMBL" id="POP51893.1"/>
    </source>
</evidence>
<dbReference type="InterPro" id="IPR041728">
    <property type="entry name" value="GPAT/DHAPAT_LPLAT"/>
</dbReference>
<accession>A0A2S4HD24</accession>
<keyword evidence="10" id="KW-0012">Acyltransferase</keyword>
<evidence type="ECO:0000256" key="1">
    <source>
        <dbReference type="ARBA" id="ARBA00004184"/>
    </source>
</evidence>
<evidence type="ECO:0000256" key="2">
    <source>
        <dbReference type="ARBA" id="ARBA00004765"/>
    </source>
</evidence>
<evidence type="ECO:0000259" key="12">
    <source>
        <dbReference type="SMART" id="SM00563"/>
    </source>
</evidence>
<keyword evidence="8" id="KW-0443">Lipid metabolism</keyword>
<evidence type="ECO:0000256" key="3">
    <source>
        <dbReference type="ARBA" id="ARBA00007937"/>
    </source>
</evidence>
<comment type="catalytic activity">
    <reaction evidence="11">
        <text>sn-glycerol 3-phosphate + an acyl-CoA = a 1-acyl-sn-glycero-3-phosphate + CoA</text>
        <dbReference type="Rhea" id="RHEA:15325"/>
        <dbReference type="ChEBI" id="CHEBI:57287"/>
        <dbReference type="ChEBI" id="CHEBI:57597"/>
        <dbReference type="ChEBI" id="CHEBI:57970"/>
        <dbReference type="ChEBI" id="CHEBI:58342"/>
        <dbReference type="EC" id="2.3.1.15"/>
    </reaction>
</comment>
<dbReference type="Pfam" id="PF19277">
    <property type="entry name" value="GPAT_C"/>
    <property type="match status" value="1"/>
</dbReference>
<sequence>MSAAETEKSQPRILIAQTRGKTERKIIEDWYRKHEAPTCEIIYIDYPKLDTSRATPQLRKRLAQGDNPLLCPLRIAWQPKSRNGKPQVYLRDIITLGDPRSPREYAKILIAKYQVERVKVLEGEPATLTELRAIWQSQSSNNVEREFARFVVRRATLALERATSQHLGPQYKMPKLVREEIRSSNRFKEGLRQLAEQKQLPIEQAELLADKALKELASGFTPMGLDINLIMGRILYRRGYVEQLDIDCQQIETVRAAVNGKSAIILPSHRSNMDVGVMSVALHEADLPRTSTLGGINMSFWPMGYIMRRSGVIFIRRDIRSDPVYRWVLKEYLGYMVEKRFSLQWYIEGTRSRTGKSLPPKLGLLKYVVDAYRDGRCDDIALIPASTTYDQLNEVKGYAGEAMGIAKKKEDLKWMINYFKSAHGRFGRIYVRFGQPLSLSSYFGSQKEACQLSDSEYQLALQKLAFEISWRINQATPITAISLITMTALSAFRQALSFEQLKMALREFVHYTELNSAPMTASAKRLLCDEGIQDELDALINQGLIHAETEGPESVYTINRDAHVAASYYRNWVIHHFLDSAIAELALTAAASKKDSNQAVTVFWDTAYQLRDLLKFDFFFLEKNQFRKSLTNRLHLINDNWEHAISENSTSTATLLDAMKPITADSVVRSFLESYWVVANCLQLKSDKPIIADHSFFSFCAGAARQYLLQKRIIHSEAASIHLFKTGLQLAENRGVISDDGVYQASQGHAFINELELLLQLSDLRFESARRTFNYRFFNRAQHND</sequence>
<name>A0A2S4HD24_9GAMM</name>
<dbReference type="OrthoDB" id="335193at2"/>
<dbReference type="EMBL" id="PQGG01000033">
    <property type="protein sequence ID" value="POP51893.1"/>
    <property type="molecule type" value="Genomic_DNA"/>
</dbReference>
<dbReference type="AlphaFoldDB" id="A0A2S4HD24"/>
<dbReference type="UniPathway" id="UPA00557">
    <property type="reaction ID" value="UER00612"/>
</dbReference>
<dbReference type="InterPro" id="IPR045520">
    <property type="entry name" value="GPAT/DHAPAT_C"/>
</dbReference>
<dbReference type="GO" id="GO:0012505">
    <property type="term" value="C:endomembrane system"/>
    <property type="evidence" value="ECO:0007669"/>
    <property type="project" value="UniProtKB-SubCell"/>
</dbReference>
<keyword evidence="8" id="KW-0594">Phospholipid biosynthesis</keyword>
<keyword evidence="9" id="KW-1208">Phospholipid metabolism</keyword>
<protein>
    <recommendedName>
        <fullName evidence="5">Glycerol-3-phosphate acyltransferase</fullName>
        <ecNumber evidence="4">2.3.1.15</ecNumber>
    </recommendedName>
</protein>
<evidence type="ECO:0000256" key="5">
    <source>
        <dbReference type="ARBA" id="ARBA00013432"/>
    </source>
</evidence>
<reference evidence="13" key="1">
    <citation type="submission" date="2018-01" db="EMBL/GenBank/DDBJ databases">
        <authorList>
            <person name="Yu X.-D."/>
        </authorList>
    </citation>
    <scope>NUCLEOTIDE SEQUENCE</scope>
    <source>
        <strain evidence="13">ZX-21</strain>
    </source>
</reference>
<keyword evidence="7" id="KW-0472">Membrane</keyword>
<keyword evidence="6" id="KW-0808">Transferase</keyword>
<dbReference type="InterPro" id="IPR022284">
    <property type="entry name" value="GPAT/DHAPAT"/>
</dbReference>
<evidence type="ECO:0000256" key="9">
    <source>
        <dbReference type="ARBA" id="ARBA00023264"/>
    </source>
</evidence>
<dbReference type="Pfam" id="PF01553">
    <property type="entry name" value="Acyltransferase"/>
    <property type="match status" value="1"/>
</dbReference>
<dbReference type="RefSeq" id="WP_103685252.1">
    <property type="nucleotide sequence ID" value="NZ_PQGG01000033.1"/>
</dbReference>
<dbReference type="InterPro" id="IPR002123">
    <property type="entry name" value="Plipid/glycerol_acylTrfase"/>
</dbReference>
<gene>
    <name evidence="13" type="ORF">C0068_14765</name>
</gene>
<proteinExistence type="inferred from homology"/>
<evidence type="ECO:0000256" key="6">
    <source>
        <dbReference type="ARBA" id="ARBA00022679"/>
    </source>
</evidence>
<evidence type="ECO:0000256" key="10">
    <source>
        <dbReference type="ARBA" id="ARBA00023315"/>
    </source>
</evidence>
<evidence type="ECO:0000256" key="4">
    <source>
        <dbReference type="ARBA" id="ARBA00013113"/>
    </source>
</evidence>
<dbReference type="GO" id="GO:0005886">
    <property type="term" value="C:plasma membrane"/>
    <property type="evidence" value="ECO:0007669"/>
    <property type="project" value="TreeGrafter"/>
</dbReference>
<dbReference type="GO" id="GO:0016024">
    <property type="term" value="P:CDP-diacylglycerol biosynthetic process"/>
    <property type="evidence" value="ECO:0007669"/>
    <property type="project" value="UniProtKB-UniPathway"/>
</dbReference>
<comment type="caution">
    <text evidence="13">The sequence shown here is derived from an EMBL/GenBank/DDBJ whole genome shotgun (WGS) entry which is preliminary data.</text>
</comment>
<dbReference type="SMART" id="SM00563">
    <property type="entry name" value="PlsC"/>
    <property type="match status" value="1"/>
</dbReference>
<keyword evidence="8" id="KW-0444">Lipid biosynthesis</keyword>
<dbReference type="SUPFAM" id="SSF69593">
    <property type="entry name" value="Glycerol-3-phosphate (1)-acyltransferase"/>
    <property type="match status" value="1"/>
</dbReference>
<comment type="subcellular location">
    <subcellularLocation>
        <location evidence="1">Endomembrane system</location>
        <topology evidence="1">Peripheral membrane protein</topology>
    </subcellularLocation>
</comment>